<dbReference type="AlphaFoldDB" id="A0A356LI35"/>
<dbReference type="InterPro" id="IPR029058">
    <property type="entry name" value="AB_hydrolase_fold"/>
</dbReference>
<reference evidence="1 2" key="1">
    <citation type="journal article" date="2018" name="Nat. Biotechnol.">
        <title>A standardized bacterial taxonomy based on genome phylogeny substantially revises the tree of life.</title>
        <authorList>
            <person name="Parks D.H."/>
            <person name="Chuvochina M."/>
            <person name="Waite D.W."/>
            <person name="Rinke C."/>
            <person name="Skarshewski A."/>
            <person name="Chaumeil P.A."/>
            <person name="Hugenholtz P."/>
        </authorList>
    </citation>
    <scope>NUCLEOTIDE SEQUENCE [LARGE SCALE GENOMIC DNA]</scope>
    <source>
        <strain evidence="1">UBA10707</strain>
    </source>
</reference>
<name>A0A356LI35_9BURK</name>
<proteinExistence type="predicted"/>
<sequence length="416" mass="47483">MESFFQKQSGHFSIEDVYCKFHITDTHKPIVVSFAGAGDFIKTQRTKLGVSPWGFEFIKKNGGNVISFAAIDASNWYRNAKFESFLEHVTAYIADFPSRLGYGGSMGGYGVSAFSNKLRLDRVLLINPVSTLNKIQVPWERRFLSGATRYDWNSGCFDGRHITATGYVVYDPLHKFDKRHAHRYGENIKHLRVYGVGHSMARHLQSMGMLGKLYRDFVNDSIDEHDFYVNARARRYIDQYYKRQLATFNRRLTPARKEIIDKHYTAIKRKRLLESLGIVDVNNSPLAELTMQSTISQEDRGLSGACNDALLRIGSLNKDLNFETSWERGLEFIKKGGFKYYKKVHLVKVLNAEKIVLNGTFDAKRPSNGFILGFLSSLHQNLGTVLVSKGFTLKNIDGLPAEQIKRINDLRLSIRQ</sequence>
<accession>A0A356LI35</accession>
<dbReference type="SUPFAM" id="SSF53474">
    <property type="entry name" value="alpha/beta-Hydrolases"/>
    <property type="match status" value="1"/>
</dbReference>
<comment type="caution">
    <text evidence="1">The sequence shown here is derived from an EMBL/GenBank/DDBJ whole genome shotgun (WGS) entry which is preliminary data.</text>
</comment>
<evidence type="ECO:0008006" key="3">
    <source>
        <dbReference type="Google" id="ProtNLM"/>
    </source>
</evidence>
<evidence type="ECO:0000313" key="2">
    <source>
        <dbReference type="Proteomes" id="UP000264036"/>
    </source>
</evidence>
<evidence type="ECO:0000313" key="1">
    <source>
        <dbReference type="EMBL" id="HBP30499.1"/>
    </source>
</evidence>
<organism evidence="1 2">
    <name type="scientific">Advenella kashmirensis</name>
    <dbReference type="NCBI Taxonomy" id="310575"/>
    <lineage>
        <taxon>Bacteria</taxon>
        <taxon>Pseudomonadati</taxon>
        <taxon>Pseudomonadota</taxon>
        <taxon>Betaproteobacteria</taxon>
        <taxon>Burkholderiales</taxon>
        <taxon>Alcaligenaceae</taxon>
    </lineage>
</organism>
<dbReference type="EMBL" id="DOEK01000029">
    <property type="protein sequence ID" value="HBP30499.1"/>
    <property type="molecule type" value="Genomic_DNA"/>
</dbReference>
<protein>
    <recommendedName>
        <fullName evidence="3">Alpha/beta hydrolase</fullName>
    </recommendedName>
</protein>
<gene>
    <name evidence="1" type="ORF">DD666_13915</name>
</gene>
<dbReference type="Proteomes" id="UP000264036">
    <property type="component" value="Unassembled WGS sequence"/>
</dbReference>